<dbReference type="InterPro" id="IPR016286">
    <property type="entry name" value="FUC_metazoa-typ"/>
</dbReference>
<evidence type="ECO:0000256" key="4">
    <source>
        <dbReference type="ARBA" id="ARBA00022729"/>
    </source>
</evidence>
<organism evidence="9 10">
    <name type="scientific">Edaphobacter modestus</name>
    <dbReference type="NCBI Taxonomy" id="388466"/>
    <lineage>
        <taxon>Bacteria</taxon>
        <taxon>Pseudomonadati</taxon>
        <taxon>Acidobacteriota</taxon>
        <taxon>Terriglobia</taxon>
        <taxon>Terriglobales</taxon>
        <taxon>Acidobacteriaceae</taxon>
        <taxon>Edaphobacter</taxon>
    </lineage>
</organism>
<dbReference type="GO" id="GO:0004560">
    <property type="term" value="F:alpha-L-fucosidase activity"/>
    <property type="evidence" value="ECO:0007669"/>
    <property type="project" value="InterPro"/>
</dbReference>
<dbReference type="RefSeq" id="WP_130418597.1">
    <property type="nucleotide sequence ID" value="NZ_SHKW01000001.1"/>
</dbReference>
<evidence type="ECO:0000256" key="5">
    <source>
        <dbReference type="ARBA" id="ARBA00022801"/>
    </source>
</evidence>
<dbReference type="InterPro" id="IPR017853">
    <property type="entry name" value="GH"/>
</dbReference>
<dbReference type="OrthoDB" id="107551at2"/>
<evidence type="ECO:0000256" key="7">
    <source>
        <dbReference type="SAM" id="SignalP"/>
    </source>
</evidence>
<dbReference type="Proteomes" id="UP000292958">
    <property type="component" value="Unassembled WGS sequence"/>
</dbReference>
<evidence type="ECO:0000313" key="10">
    <source>
        <dbReference type="Proteomes" id="UP000292958"/>
    </source>
</evidence>
<dbReference type="GO" id="GO:0005764">
    <property type="term" value="C:lysosome"/>
    <property type="evidence" value="ECO:0007669"/>
    <property type="project" value="TreeGrafter"/>
</dbReference>
<dbReference type="PANTHER" id="PTHR10030:SF37">
    <property type="entry name" value="ALPHA-L-FUCOSIDASE-RELATED"/>
    <property type="match status" value="1"/>
</dbReference>
<comment type="caution">
    <text evidence="9">The sequence shown here is derived from an EMBL/GenBank/DDBJ whole genome shotgun (WGS) entry which is preliminary data.</text>
</comment>
<dbReference type="GO" id="GO:0016139">
    <property type="term" value="P:glycoside catabolic process"/>
    <property type="evidence" value="ECO:0007669"/>
    <property type="project" value="TreeGrafter"/>
</dbReference>
<keyword evidence="6" id="KW-0326">Glycosidase</keyword>
<dbReference type="EMBL" id="SHKW01000001">
    <property type="protein sequence ID" value="RZU40540.1"/>
    <property type="molecule type" value="Genomic_DNA"/>
</dbReference>
<protein>
    <recommendedName>
        <fullName evidence="3">alpha-L-fucosidase</fullName>
        <ecNumber evidence="3">3.2.1.51</ecNumber>
    </recommendedName>
</protein>
<feature type="signal peptide" evidence="7">
    <location>
        <begin position="1"/>
        <end position="24"/>
    </location>
</feature>
<proteinExistence type="inferred from homology"/>
<keyword evidence="4 7" id="KW-0732">Signal</keyword>
<reference evidence="9 10" key="1">
    <citation type="submission" date="2019-02" db="EMBL/GenBank/DDBJ databases">
        <title>Genomic Encyclopedia of Archaeal and Bacterial Type Strains, Phase II (KMG-II): from individual species to whole genera.</title>
        <authorList>
            <person name="Goeker M."/>
        </authorList>
    </citation>
    <scope>NUCLEOTIDE SEQUENCE [LARGE SCALE GENOMIC DNA]</scope>
    <source>
        <strain evidence="9 10">DSM 18101</strain>
    </source>
</reference>
<evidence type="ECO:0000256" key="2">
    <source>
        <dbReference type="ARBA" id="ARBA00007951"/>
    </source>
</evidence>
<dbReference type="SMART" id="SM00812">
    <property type="entry name" value="Alpha_L_fucos"/>
    <property type="match status" value="1"/>
</dbReference>
<accession>A0A4Q7YSL3</accession>
<gene>
    <name evidence="9" type="ORF">BDD14_2009</name>
</gene>
<keyword evidence="5" id="KW-0378">Hydrolase</keyword>
<evidence type="ECO:0000256" key="3">
    <source>
        <dbReference type="ARBA" id="ARBA00012662"/>
    </source>
</evidence>
<evidence type="ECO:0000259" key="8">
    <source>
        <dbReference type="Pfam" id="PF01120"/>
    </source>
</evidence>
<sequence length="554" mass="61978">MVRNGLRNCLIAVACGVAALHAAAQGKPIAGENTDFTSSLNKADRVDWFRDQGFGLFIHWGVDSQLGVTISHSLVGASPEYTERFFNELPKTFDPVRFDPGEWARLARLAGVRYVVFTAKHHSGFGMYATATTPFNVMNTPFHRDITAEVLKAFREQGIAPGLYFSPDDFYWLHKNGKAIQRGVDGVQPSHNPGLLEYDSAQLRELLTHYGPVDVLFFDGEATSLRQLAWKLQPEILVTRGAMLTPEQTIPGMPFDGPWESCITMGDAWQYQPQNDHYKSGRELIQLLIETRAKGGNLLLNVGPKPNGELAIEQEERLREIALWMFVNSEAIYSVRPWIITNEGDVWFTKKKDSSALYAIVDPATPWKMGEWKDLVLHSVKATAKTEVSVLGANGEVLEYAPKVTPKTTFHMESDGLHLRTMRSQRMQDNKQWPNPIVVRMTNVEPALVPPRVQTGNYRWDGSSGSYRLEGELLDMGGAKSLAVGFEYRSIEGEDVHARTAPWVALPLQTVTQAGIFSAQLVGMPATERYEFRAVVRHPLLALYGAEKTMRQSQ</sequence>
<evidence type="ECO:0000256" key="1">
    <source>
        <dbReference type="ARBA" id="ARBA00004071"/>
    </source>
</evidence>
<dbReference type="InterPro" id="IPR057739">
    <property type="entry name" value="Glyco_hydro_29_N"/>
</dbReference>
<comment type="similarity">
    <text evidence="2">Belongs to the glycosyl hydrolase 29 family.</text>
</comment>
<name>A0A4Q7YSL3_9BACT</name>
<dbReference type="PRINTS" id="PR00741">
    <property type="entry name" value="GLHYDRLASE29"/>
</dbReference>
<feature type="domain" description="Glycoside hydrolase family 29 N-terminal" evidence="8">
    <location>
        <begin position="36"/>
        <end position="330"/>
    </location>
</feature>
<dbReference type="GO" id="GO:0006004">
    <property type="term" value="P:fucose metabolic process"/>
    <property type="evidence" value="ECO:0007669"/>
    <property type="project" value="InterPro"/>
</dbReference>
<dbReference type="EC" id="3.2.1.51" evidence="3"/>
<keyword evidence="10" id="KW-1185">Reference proteome</keyword>
<dbReference type="PANTHER" id="PTHR10030">
    <property type="entry name" value="ALPHA-L-FUCOSIDASE"/>
    <property type="match status" value="1"/>
</dbReference>
<evidence type="ECO:0000313" key="9">
    <source>
        <dbReference type="EMBL" id="RZU40540.1"/>
    </source>
</evidence>
<dbReference type="Pfam" id="PF01120">
    <property type="entry name" value="Alpha_L_fucos"/>
    <property type="match status" value="1"/>
</dbReference>
<feature type="chain" id="PRO_5020833392" description="alpha-L-fucosidase" evidence="7">
    <location>
        <begin position="25"/>
        <end position="554"/>
    </location>
</feature>
<comment type="function">
    <text evidence="1">Alpha-L-fucosidase is responsible for hydrolyzing the alpha-1,6-linked fucose joined to the reducing-end N-acetylglucosamine of the carbohydrate moieties of glycoproteins.</text>
</comment>
<dbReference type="InterPro" id="IPR000933">
    <property type="entry name" value="Glyco_hydro_29"/>
</dbReference>
<dbReference type="AlphaFoldDB" id="A0A4Q7YSL3"/>
<dbReference type="Gene3D" id="3.20.20.80">
    <property type="entry name" value="Glycosidases"/>
    <property type="match status" value="1"/>
</dbReference>
<dbReference type="SUPFAM" id="SSF51445">
    <property type="entry name" value="(Trans)glycosidases"/>
    <property type="match status" value="1"/>
</dbReference>
<evidence type="ECO:0000256" key="6">
    <source>
        <dbReference type="ARBA" id="ARBA00023295"/>
    </source>
</evidence>